<name>A0A1E5XUI5_9HYPH</name>
<proteinExistence type="predicted"/>
<organism evidence="1 2">
    <name type="scientific">Devosia insulae DS-56</name>
    <dbReference type="NCBI Taxonomy" id="1116389"/>
    <lineage>
        <taxon>Bacteria</taxon>
        <taxon>Pseudomonadati</taxon>
        <taxon>Pseudomonadota</taxon>
        <taxon>Alphaproteobacteria</taxon>
        <taxon>Hyphomicrobiales</taxon>
        <taxon>Devosiaceae</taxon>
        <taxon>Devosia</taxon>
    </lineage>
</organism>
<comment type="caution">
    <text evidence="1">The sequence shown here is derived from an EMBL/GenBank/DDBJ whole genome shotgun (WGS) entry which is preliminary data.</text>
</comment>
<sequence>MISCDVGQTKDFQVLLEIYATGNRGGARASGPSLIVAAGHVAALPRHPTGKSWRYLATISDSDALIASRRETVEAALLSHGYFASRWALGVHASRALSPRPAGQGGNGLASLWQRAELAFRLPA</sequence>
<evidence type="ECO:0000313" key="1">
    <source>
        <dbReference type="EMBL" id="OEO32242.1"/>
    </source>
</evidence>
<dbReference type="EMBL" id="LAJE02000080">
    <property type="protein sequence ID" value="OEO32242.1"/>
    <property type="molecule type" value="Genomic_DNA"/>
</dbReference>
<dbReference type="AlphaFoldDB" id="A0A1E5XUI5"/>
<keyword evidence="2" id="KW-1185">Reference proteome</keyword>
<accession>A0A1E5XUI5</accession>
<gene>
    <name evidence="1" type="ORF">VW23_012420</name>
</gene>
<reference evidence="1 2" key="1">
    <citation type="journal article" date="2015" name="Genome Announc.">
        <title>Genome Assemblies of Three Soil-Associated Devosia species: D. insulae, D. limi, and D. soli.</title>
        <authorList>
            <person name="Hassan Y.I."/>
            <person name="Lepp D."/>
            <person name="Zhou T."/>
        </authorList>
    </citation>
    <scope>NUCLEOTIDE SEQUENCE [LARGE SCALE GENOMIC DNA]</scope>
    <source>
        <strain evidence="1 2">DS-56</strain>
    </source>
</reference>
<dbReference type="Proteomes" id="UP000095463">
    <property type="component" value="Unassembled WGS sequence"/>
</dbReference>
<protein>
    <submittedName>
        <fullName evidence="1">Uncharacterized protein</fullName>
    </submittedName>
</protein>
<evidence type="ECO:0000313" key="2">
    <source>
        <dbReference type="Proteomes" id="UP000095463"/>
    </source>
</evidence>